<dbReference type="EMBL" id="OFSQ01000024">
    <property type="protein sequence ID" value="SOY55023.1"/>
    <property type="molecule type" value="Genomic_DNA"/>
</dbReference>
<name>A0A375BVC9_9BURK</name>
<dbReference type="SUPFAM" id="SSF50249">
    <property type="entry name" value="Nucleic acid-binding proteins"/>
    <property type="match status" value="1"/>
</dbReference>
<protein>
    <recommendedName>
        <fullName evidence="2">DUF35 domain-containing protein</fullName>
    </recommendedName>
</protein>
<reference evidence="1" key="1">
    <citation type="submission" date="2018-01" db="EMBL/GenBank/DDBJ databases">
        <authorList>
            <person name="Clerissi C."/>
        </authorList>
    </citation>
    <scope>NUCLEOTIDE SEQUENCE</scope>
    <source>
        <strain evidence="1">Cupriavidus sp. LMG 19464</strain>
    </source>
</reference>
<dbReference type="InterPro" id="IPR052513">
    <property type="entry name" value="Thioester_dehydratase-like"/>
</dbReference>
<comment type="caution">
    <text evidence="1">The sequence shown here is derived from an EMBL/GenBank/DDBJ whole genome shotgun (WGS) entry which is preliminary data.</text>
</comment>
<dbReference type="Proteomes" id="UP000256780">
    <property type="component" value="Chromosome CBM2587_a"/>
</dbReference>
<evidence type="ECO:0008006" key="2">
    <source>
        <dbReference type="Google" id="ProtNLM"/>
    </source>
</evidence>
<sequence length="136" mass="14550">MKTDDTTSRIEKPSLCGRGAHQTPFLKGVRCTACNEVAFPPQHYGCECCGSAELADIELAAQGVVLGSSQVHIHAQPEPAVPFTAAEVRLDAGPVVRALLDVGHEAGDWHGRRVHGVLRQRGQDPAVLEFRFGVTA</sequence>
<dbReference type="AlphaFoldDB" id="A0A375BVC9"/>
<dbReference type="PANTHER" id="PTHR34075">
    <property type="entry name" value="BLR3430 PROTEIN"/>
    <property type="match status" value="1"/>
</dbReference>
<dbReference type="InterPro" id="IPR012340">
    <property type="entry name" value="NA-bd_OB-fold"/>
</dbReference>
<evidence type="ECO:0000313" key="1">
    <source>
        <dbReference type="EMBL" id="SOY55023.1"/>
    </source>
</evidence>
<dbReference type="PANTHER" id="PTHR34075:SF5">
    <property type="entry name" value="BLR3430 PROTEIN"/>
    <property type="match status" value="1"/>
</dbReference>
<accession>A0A375BVC9</accession>
<dbReference type="RefSeq" id="WP_147310400.1">
    <property type="nucleotide sequence ID" value="NZ_LT976853.1"/>
</dbReference>
<dbReference type="OrthoDB" id="8963338at2"/>
<gene>
    <name evidence="1" type="ORF">CBM2587_A50006</name>
</gene>
<organism evidence="1">
    <name type="scientific">Cupriavidus taiwanensis</name>
    <dbReference type="NCBI Taxonomy" id="164546"/>
    <lineage>
        <taxon>Bacteria</taxon>
        <taxon>Pseudomonadati</taxon>
        <taxon>Pseudomonadota</taxon>
        <taxon>Betaproteobacteria</taxon>
        <taxon>Burkholderiales</taxon>
        <taxon>Burkholderiaceae</taxon>
        <taxon>Cupriavidus</taxon>
    </lineage>
</organism>
<proteinExistence type="predicted"/>